<organism evidence="2 3">
    <name type="scientific">Liparis tanakae</name>
    <name type="common">Tanaka's snailfish</name>
    <dbReference type="NCBI Taxonomy" id="230148"/>
    <lineage>
        <taxon>Eukaryota</taxon>
        <taxon>Metazoa</taxon>
        <taxon>Chordata</taxon>
        <taxon>Craniata</taxon>
        <taxon>Vertebrata</taxon>
        <taxon>Euteleostomi</taxon>
        <taxon>Actinopterygii</taxon>
        <taxon>Neopterygii</taxon>
        <taxon>Teleostei</taxon>
        <taxon>Neoteleostei</taxon>
        <taxon>Acanthomorphata</taxon>
        <taxon>Eupercaria</taxon>
        <taxon>Perciformes</taxon>
        <taxon>Cottioidei</taxon>
        <taxon>Cottales</taxon>
        <taxon>Liparidae</taxon>
        <taxon>Liparis</taxon>
    </lineage>
</organism>
<feature type="region of interest" description="Disordered" evidence="1">
    <location>
        <begin position="1"/>
        <end position="47"/>
    </location>
</feature>
<dbReference type="EMBL" id="SRLO01000028">
    <property type="protein sequence ID" value="TNN84178.1"/>
    <property type="molecule type" value="Genomic_DNA"/>
</dbReference>
<evidence type="ECO:0000313" key="2">
    <source>
        <dbReference type="EMBL" id="TNN84178.1"/>
    </source>
</evidence>
<dbReference type="OrthoDB" id="25308at2759"/>
<name>A0A4Z2J3A1_9TELE</name>
<feature type="compositionally biased region" description="Polar residues" evidence="1">
    <location>
        <begin position="1"/>
        <end position="15"/>
    </location>
</feature>
<reference evidence="2 3" key="1">
    <citation type="submission" date="2019-03" db="EMBL/GenBank/DDBJ databases">
        <title>First draft genome of Liparis tanakae, snailfish: a comprehensive survey of snailfish specific genes.</title>
        <authorList>
            <person name="Kim W."/>
            <person name="Song I."/>
            <person name="Jeong J.-H."/>
            <person name="Kim D."/>
            <person name="Kim S."/>
            <person name="Ryu S."/>
            <person name="Song J.Y."/>
            <person name="Lee S.K."/>
        </authorList>
    </citation>
    <scope>NUCLEOTIDE SEQUENCE [LARGE SCALE GENOMIC DNA]</scope>
    <source>
        <tissue evidence="2">Muscle</tissue>
    </source>
</reference>
<proteinExistence type="predicted"/>
<gene>
    <name evidence="2" type="ORF">EYF80_005505</name>
</gene>
<accession>A0A4Z2J3A1</accession>
<dbReference type="Proteomes" id="UP000314294">
    <property type="component" value="Unassembled WGS sequence"/>
</dbReference>
<evidence type="ECO:0000313" key="3">
    <source>
        <dbReference type="Proteomes" id="UP000314294"/>
    </source>
</evidence>
<keyword evidence="3" id="KW-1185">Reference proteome</keyword>
<sequence length="112" mass="12210">MTVQAQTGTQGNSGNSHRRELKNISGQLHGQQNERDEGEDPAETRTLCNRLDKNKNTGGCSEATALMNKLKEKKHSSHRPNQLRLVANSPAFQEGLHLHCAPVPSVGGEWSG</sequence>
<comment type="caution">
    <text evidence="2">The sequence shown here is derived from an EMBL/GenBank/DDBJ whole genome shotgun (WGS) entry which is preliminary data.</text>
</comment>
<dbReference type="AlphaFoldDB" id="A0A4Z2J3A1"/>
<protein>
    <submittedName>
        <fullName evidence="2">Uncharacterized protein</fullName>
    </submittedName>
</protein>
<evidence type="ECO:0000256" key="1">
    <source>
        <dbReference type="SAM" id="MobiDB-lite"/>
    </source>
</evidence>